<dbReference type="InterPro" id="IPR020631">
    <property type="entry name" value="THF_DH/CycHdrlase_NAD-bd_dom"/>
</dbReference>
<accession>A0ABN5B3H2</accession>
<evidence type="ECO:0000256" key="10">
    <source>
        <dbReference type="ARBA" id="ARBA00023268"/>
    </source>
</evidence>
<evidence type="ECO:0000256" key="4">
    <source>
        <dbReference type="ARBA" id="ARBA00022755"/>
    </source>
</evidence>
<organism evidence="14 15">
    <name type="scientific">Francisella halioticida</name>
    <dbReference type="NCBI Taxonomy" id="549298"/>
    <lineage>
        <taxon>Bacteria</taxon>
        <taxon>Pseudomonadati</taxon>
        <taxon>Pseudomonadota</taxon>
        <taxon>Gammaproteobacteria</taxon>
        <taxon>Thiotrichales</taxon>
        <taxon>Francisellaceae</taxon>
        <taxon>Francisella</taxon>
    </lineage>
</organism>
<keyword evidence="15" id="KW-1185">Reference proteome</keyword>
<dbReference type="Gene3D" id="3.40.50.720">
    <property type="entry name" value="NAD(P)-binding Rossmann-like Domain"/>
    <property type="match status" value="1"/>
</dbReference>
<sequence>MILIDGKALSLSLKERLSQQVKEYKNDTGITPKLVAIIVGDDPASKTYVASKEKACAKVGIDSDVITLPETTTEQELLTLIDELNNDNNVNAILVQLPLPIHIDKQKIIYNIRPEKDVDGFHPTNVGRLQLRDKKCLESCTPKGIMTILREYDIKTEGAYAVVVGASNIVGKPVSQLLLNAKATVTTCHRFTKDLKSHTTKADILIVAVGKHNFLTEDMVKPGAVVIDVGINHINGKIRGDVDFDAVKNKVSAITPVPGGVGPMTITELLYNAFQCCKEQNEGIDMEV</sequence>
<dbReference type="InterPro" id="IPR020867">
    <property type="entry name" value="THF_DH/CycHdrlase_CS"/>
</dbReference>
<dbReference type="Pfam" id="PF00763">
    <property type="entry name" value="THF_DHG_CYH"/>
    <property type="match status" value="1"/>
</dbReference>
<dbReference type="PRINTS" id="PR00085">
    <property type="entry name" value="THFDHDRGNASE"/>
</dbReference>
<keyword evidence="9 11" id="KW-0486">Methionine biosynthesis</keyword>
<comment type="pathway">
    <text evidence="1 11">One-carbon metabolism; tetrahydrofolate interconversion.</text>
</comment>
<comment type="function">
    <text evidence="11">Catalyzes the oxidation of 5,10-methylenetetrahydrofolate to 5,10-methenyltetrahydrofolate and then the hydrolysis of 5,10-methenyltetrahydrofolate to 10-formyltetrahydrofolate.</text>
</comment>
<evidence type="ECO:0000256" key="8">
    <source>
        <dbReference type="ARBA" id="ARBA00023102"/>
    </source>
</evidence>
<evidence type="ECO:0000313" key="15">
    <source>
        <dbReference type="Proteomes" id="UP000249910"/>
    </source>
</evidence>
<dbReference type="PROSITE" id="PS00766">
    <property type="entry name" value="THF_DHG_CYH_1"/>
    <property type="match status" value="1"/>
</dbReference>
<feature type="domain" description="Tetrahydrofolate dehydrogenase/cyclohydrolase NAD(P)-binding" evidence="13">
    <location>
        <begin position="139"/>
        <end position="280"/>
    </location>
</feature>
<dbReference type="Proteomes" id="UP000249910">
    <property type="component" value="Chromosome"/>
</dbReference>
<evidence type="ECO:0000256" key="2">
    <source>
        <dbReference type="ARBA" id="ARBA00022563"/>
    </source>
</evidence>
<comment type="catalytic activity">
    <reaction evidence="11">
        <text>(6R)-5,10-methylene-5,6,7,8-tetrahydrofolate + NADP(+) = (6R)-5,10-methenyltetrahydrofolate + NADPH</text>
        <dbReference type="Rhea" id="RHEA:22812"/>
        <dbReference type="ChEBI" id="CHEBI:15636"/>
        <dbReference type="ChEBI" id="CHEBI:57455"/>
        <dbReference type="ChEBI" id="CHEBI:57783"/>
        <dbReference type="ChEBI" id="CHEBI:58349"/>
        <dbReference type="EC" id="1.5.1.5"/>
    </reaction>
</comment>
<comment type="catalytic activity">
    <reaction evidence="11">
        <text>(6R)-5,10-methenyltetrahydrofolate + H2O = (6R)-10-formyltetrahydrofolate + H(+)</text>
        <dbReference type="Rhea" id="RHEA:23700"/>
        <dbReference type="ChEBI" id="CHEBI:15377"/>
        <dbReference type="ChEBI" id="CHEBI:15378"/>
        <dbReference type="ChEBI" id="CHEBI:57455"/>
        <dbReference type="ChEBI" id="CHEBI:195366"/>
        <dbReference type="EC" id="3.5.4.9"/>
    </reaction>
</comment>
<evidence type="ECO:0000259" key="13">
    <source>
        <dbReference type="Pfam" id="PF02882"/>
    </source>
</evidence>
<protein>
    <recommendedName>
        <fullName evidence="11">Bifunctional protein FolD</fullName>
    </recommendedName>
    <domain>
        <recommendedName>
            <fullName evidence="11">Methylenetetrahydrofolate dehydrogenase</fullName>
            <ecNumber evidence="11">1.5.1.5</ecNumber>
        </recommendedName>
    </domain>
    <domain>
        <recommendedName>
            <fullName evidence="11">Methenyltetrahydrofolate cyclohydrolase</fullName>
            <ecNumber evidence="11">3.5.4.9</ecNumber>
        </recommendedName>
    </domain>
</protein>
<keyword evidence="7 11" id="KW-0560">Oxidoreductase</keyword>
<dbReference type="PANTHER" id="PTHR48099:SF5">
    <property type="entry name" value="C-1-TETRAHYDROFOLATE SYNTHASE, CYTOPLASMIC"/>
    <property type="match status" value="1"/>
</dbReference>
<dbReference type="RefSeq" id="WP_088773111.1">
    <property type="nucleotide sequence ID" value="NZ_AP023082.1"/>
</dbReference>
<evidence type="ECO:0000256" key="3">
    <source>
        <dbReference type="ARBA" id="ARBA00022605"/>
    </source>
</evidence>
<name>A0ABN5B3H2_9GAMM</name>
<dbReference type="PANTHER" id="PTHR48099">
    <property type="entry name" value="C-1-TETRAHYDROFOLATE SYNTHASE, CYTOPLASMIC-RELATED"/>
    <property type="match status" value="1"/>
</dbReference>
<keyword evidence="6 11" id="KW-0521">NADP</keyword>
<feature type="domain" description="Tetrahydrofolate dehydrogenase/cyclohydrolase catalytic" evidence="12">
    <location>
        <begin position="4"/>
        <end position="119"/>
    </location>
</feature>
<reference evidence="14 15" key="1">
    <citation type="submission" date="2017-06" db="EMBL/GenBank/DDBJ databases">
        <title>Complete genome of Francisella halioticida.</title>
        <authorList>
            <person name="Sjodin A."/>
        </authorList>
    </citation>
    <scope>NUCLEOTIDE SEQUENCE [LARGE SCALE GENOMIC DNA]</scope>
    <source>
        <strain evidence="14 15">DSM 23729</strain>
    </source>
</reference>
<comment type="subunit">
    <text evidence="11">Homodimer.</text>
</comment>
<evidence type="ECO:0000256" key="7">
    <source>
        <dbReference type="ARBA" id="ARBA00023002"/>
    </source>
</evidence>
<evidence type="ECO:0000313" key="14">
    <source>
        <dbReference type="EMBL" id="ASG68635.1"/>
    </source>
</evidence>
<dbReference type="NCBIfam" id="NF008058">
    <property type="entry name" value="PRK10792.1"/>
    <property type="match status" value="1"/>
</dbReference>
<proteinExistence type="inferred from homology"/>
<evidence type="ECO:0000256" key="1">
    <source>
        <dbReference type="ARBA" id="ARBA00004777"/>
    </source>
</evidence>
<keyword evidence="4 11" id="KW-0658">Purine biosynthesis</keyword>
<keyword evidence="8 11" id="KW-0368">Histidine biosynthesis</keyword>
<feature type="binding site" evidence="11">
    <location>
        <position position="231"/>
    </location>
    <ligand>
        <name>NADP(+)</name>
        <dbReference type="ChEBI" id="CHEBI:58349"/>
    </ligand>
</feature>
<dbReference type="EC" id="1.5.1.5" evidence="11"/>
<keyword evidence="3 11" id="KW-0028">Amino-acid biosynthesis</keyword>
<dbReference type="InterPro" id="IPR046346">
    <property type="entry name" value="Aminoacid_DH-like_N_sf"/>
</dbReference>
<dbReference type="HAMAP" id="MF_01576">
    <property type="entry name" value="THF_DHG_CYH"/>
    <property type="match status" value="1"/>
</dbReference>
<evidence type="ECO:0000256" key="11">
    <source>
        <dbReference type="HAMAP-Rule" id="MF_01576"/>
    </source>
</evidence>
<dbReference type="PROSITE" id="PS00767">
    <property type="entry name" value="THF_DHG_CYH_2"/>
    <property type="match status" value="1"/>
</dbReference>
<dbReference type="NCBIfam" id="NF010783">
    <property type="entry name" value="PRK14186.1"/>
    <property type="match status" value="1"/>
</dbReference>
<dbReference type="InterPro" id="IPR000672">
    <property type="entry name" value="THF_DH/CycHdrlase"/>
</dbReference>
<dbReference type="SUPFAM" id="SSF51735">
    <property type="entry name" value="NAD(P)-binding Rossmann-fold domains"/>
    <property type="match status" value="1"/>
</dbReference>
<evidence type="ECO:0000259" key="12">
    <source>
        <dbReference type="Pfam" id="PF00763"/>
    </source>
</evidence>
<keyword evidence="5 11" id="KW-0378">Hydrolase</keyword>
<evidence type="ECO:0000256" key="5">
    <source>
        <dbReference type="ARBA" id="ARBA00022801"/>
    </source>
</evidence>
<dbReference type="CDD" id="cd01080">
    <property type="entry name" value="NAD_bind_m-THF_DH_Cyclohyd"/>
    <property type="match status" value="1"/>
</dbReference>
<feature type="binding site" evidence="11">
    <location>
        <begin position="165"/>
        <end position="167"/>
    </location>
    <ligand>
        <name>NADP(+)</name>
        <dbReference type="ChEBI" id="CHEBI:58349"/>
    </ligand>
</feature>
<dbReference type="EC" id="3.5.4.9" evidence="11"/>
<comment type="caution">
    <text evidence="11">Lacks conserved residue(s) required for the propagation of feature annotation.</text>
</comment>
<dbReference type="SUPFAM" id="SSF53223">
    <property type="entry name" value="Aminoacid dehydrogenase-like, N-terminal domain"/>
    <property type="match status" value="1"/>
</dbReference>
<dbReference type="Gene3D" id="3.40.50.10860">
    <property type="entry name" value="Leucine Dehydrogenase, chain A, domain 1"/>
    <property type="match status" value="1"/>
</dbReference>
<gene>
    <name evidence="11" type="primary">folD</name>
    <name evidence="14" type="ORF">CDV26_09725</name>
</gene>
<dbReference type="InterPro" id="IPR036291">
    <property type="entry name" value="NAD(P)-bd_dom_sf"/>
</dbReference>
<dbReference type="InterPro" id="IPR020630">
    <property type="entry name" value="THF_DH/CycHdrlase_cat_dom"/>
</dbReference>
<keyword evidence="10 11" id="KW-0511">Multifunctional enzyme</keyword>
<evidence type="ECO:0000256" key="6">
    <source>
        <dbReference type="ARBA" id="ARBA00022857"/>
    </source>
</evidence>
<dbReference type="NCBIfam" id="NF010777">
    <property type="entry name" value="PRK14180.1"/>
    <property type="match status" value="1"/>
</dbReference>
<keyword evidence="2 11" id="KW-0554">One-carbon metabolism</keyword>
<evidence type="ECO:0000256" key="9">
    <source>
        <dbReference type="ARBA" id="ARBA00023167"/>
    </source>
</evidence>
<dbReference type="EMBL" id="CP022132">
    <property type="protein sequence ID" value="ASG68635.1"/>
    <property type="molecule type" value="Genomic_DNA"/>
</dbReference>
<dbReference type="Pfam" id="PF02882">
    <property type="entry name" value="THF_DHG_CYH_C"/>
    <property type="match status" value="1"/>
</dbReference>
<comment type="similarity">
    <text evidence="11">Belongs to the tetrahydrofolate dehydrogenase/cyclohydrolase family.</text>
</comment>